<dbReference type="PANTHER" id="PTHR30399:SF1">
    <property type="entry name" value="UTP PYROPHOSPHATASE"/>
    <property type="match status" value="1"/>
</dbReference>
<dbReference type="Pfam" id="PF01863">
    <property type="entry name" value="YgjP-like"/>
    <property type="match status" value="1"/>
</dbReference>
<evidence type="ECO:0000259" key="1">
    <source>
        <dbReference type="Pfam" id="PF01863"/>
    </source>
</evidence>
<evidence type="ECO:0000313" key="2">
    <source>
        <dbReference type="EMBL" id="KNY30416.1"/>
    </source>
</evidence>
<dbReference type="PANTHER" id="PTHR30399">
    <property type="entry name" value="UNCHARACTERIZED PROTEIN YGJP"/>
    <property type="match status" value="1"/>
</dbReference>
<dbReference type="Proteomes" id="UP000036923">
    <property type="component" value="Unassembled WGS sequence"/>
</dbReference>
<dbReference type="eggNOG" id="COG1451">
    <property type="taxonomic scope" value="Bacteria"/>
</dbReference>
<dbReference type="OrthoDB" id="9811177at2"/>
<sequence length="247" mass="29022">MSNTIEYSLKIGENEIPYKIKESSKAKYIRLVIDNNGLSVVKPKRVGLGQIEKVLWEKSDWISKYYLKLIEKKQNMVERKWVTGETLLYLGQSYKLNITDIKKSIASVSFDGDAFYVLMDEKAADEERQIVVESVIKKWYRKAAGSVINGRLEHYCSITGLKYKVMRLKEQKTRWGSCSRDGNLNFNWKLVMAPLWVVDYVVLHEVCHLKHLNHSKDFWWLVEYHMPQYKKAQEWLKNNGASLTLNY</sequence>
<protein>
    <recommendedName>
        <fullName evidence="1">YgjP-like metallopeptidase domain-containing protein</fullName>
    </recommendedName>
</protein>
<dbReference type="AlphaFoldDB" id="A0A0L6JX37"/>
<feature type="domain" description="YgjP-like metallopeptidase" evidence="1">
    <location>
        <begin position="27"/>
        <end position="239"/>
    </location>
</feature>
<reference evidence="3" key="1">
    <citation type="submission" date="2015-07" db="EMBL/GenBank/DDBJ databases">
        <title>Near-Complete Genome Sequence of the Cellulolytic Bacterium Bacteroides (Pseudobacteroides) cellulosolvens ATCC 35603.</title>
        <authorList>
            <person name="Dassa B."/>
            <person name="Utturkar S.M."/>
            <person name="Klingeman D.M."/>
            <person name="Hurt R.A."/>
            <person name="Keller M."/>
            <person name="Xu J."/>
            <person name="Reddy Y.H.K."/>
            <person name="Borovok I."/>
            <person name="Grinberg I.R."/>
            <person name="Lamed R."/>
            <person name="Zhivin O."/>
            <person name="Bayer E.A."/>
            <person name="Brown S.D."/>
        </authorList>
    </citation>
    <scope>NUCLEOTIDE SEQUENCE [LARGE SCALE GENOMIC DNA]</scope>
    <source>
        <strain evidence="3">DSM 2933</strain>
    </source>
</reference>
<evidence type="ECO:0000313" key="3">
    <source>
        <dbReference type="Proteomes" id="UP000036923"/>
    </source>
</evidence>
<keyword evidence="3" id="KW-1185">Reference proteome</keyword>
<proteinExistence type="predicted"/>
<name>A0A0L6JX37_9FIRM</name>
<dbReference type="InterPro" id="IPR002725">
    <property type="entry name" value="YgjP-like_metallopeptidase"/>
</dbReference>
<dbReference type="EMBL" id="LGTC01000001">
    <property type="protein sequence ID" value="KNY30416.1"/>
    <property type="molecule type" value="Genomic_DNA"/>
</dbReference>
<dbReference type="Gene3D" id="3.30.2010.10">
    <property type="entry name" value="Metalloproteases ('zincins'), catalytic domain"/>
    <property type="match status" value="1"/>
</dbReference>
<dbReference type="CDD" id="cd07344">
    <property type="entry name" value="M48_yhfN_like"/>
    <property type="match status" value="1"/>
</dbReference>
<comment type="caution">
    <text evidence="2">The sequence shown here is derived from an EMBL/GenBank/DDBJ whole genome shotgun (WGS) entry which is preliminary data.</text>
</comment>
<dbReference type="RefSeq" id="WP_036940075.1">
    <property type="nucleotide sequence ID" value="NZ_JQKC01000010.1"/>
</dbReference>
<organism evidence="2 3">
    <name type="scientific">Pseudobacteroides cellulosolvens ATCC 35603 = DSM 2933</name>
    <dbReference type="NCBI Taxonomy" id="398512"/>
    <lineage>
        <taxon>Bacteria</taxon>
        <taxon>Bacillati</taxon>
        <taxon>Bacillota</taxon>
        <taxon>Clostridia</taxon>
        <taxon>Eubacteriales</taxon>
        <taxon>Oscillospiraceae</taxon>
        <taxon>Pseudobacteroides</taxon>
    </lineage>
</organism>
<dbReference type="InterPro" id="IPR053136">
    <property type="entry name" value="UTP_pyrophosphatase-like"/>
</dbReference>
<dbReference type="STRING" id="398512.Bccel_5696"/>
<accession>A0A0L6JX37</accession>
<gene>
    <name evidence="2" type="ORF">Bccel_5696</name>
</gene>